<dbReference type="GO" id="GO:0006355">
    <property type="term" value="P:regulation of DNA-templated transcription"/>
    <property type="evidence" value="ECO:0007669"/>
    <property type="project" value="InterPro"/>
</dbReference>
<dbReference type="InterPro" id="IPR001789">
    <property type="entry name" value="Sig_transdc_resp-reg_receiver"/>
</dbReference>
<feature type="domain" description="HTH luxR-type" evidence="5">
    <location>
        <begin position="140"/>
        <end position="205"/>
    </location>
</feature>
<dbReference type="Pfam" id="PF00072">
    <property type="entry name" value="Response_reg"/>
    <property type="match status" value="1"/>
</dbReference>
<feature type="modified residue" description="4-aspartylphosphate" evidence="4">
    <location>
        <position position="55"/>
    </location>
</feature>
<dbReference type="PANTHER" id="PTHR43214:SF43">
    <property type="entry name" value="TWO-COMPONENT RESPONSE REGULATOR"/>
    <property type="match status" value="1"/>
</dbReference>
<evidence type="ECO:0000259" key="5">
    <source>
        <dbReference type="PROSITE" id="PS50043"/>
    </source>
</evidence>
<dbReference type="SMART" id="SM00421">
    <property type="entry name" value="HTH_LUXR"/>
    <property type="match status" value="1"/>
</dbReference>
<dbReference type="InterPro" id="IPR011006">
    <property type="entry name" value="CheY-like_superfamily"/>
</dbReference>
<dbReference type="PROSITE" id="PS50043">
    <property type="entry name" value="HTH_LUXR_2"/>
    <property type="match status" value="1"/>
</dbReference>
<reference evidence="7 9" key="1">
    <citation type="journal article" date="2017" name="Nat. Microbiol.">
        <title>Natural product diversity associated with the nematode symbionts Photorhabdus and Xenorhabdus.</title>
        <authorList>
            <person name="Tobias N.J."/>
            <person name="Wolff H."/>
            <person name="Djahanschiri B."/>
            <person name="Grundmann F."/>
            <person name="Kronenwerth M."/>
            <person name="Shi Y.M."/>
            <person name="Simonyi S."/>
            <person name="Grun P."/>
            <person name="Shapiro-Ilan D."/>
            <person name="Pidot S.J."/>
            <person name="Stinear T.P."/>
            <person name="Ebersberger I."/>
            <person name="Bode H.B."/>
        </authorList>
    </citation>
    <scope>NUCLEOTIDE SEQUENCE [LARGE SCALE GENOMIC DNA]</scope>
    <source>
        <strain evidence="7 9">DSM 16337</strain>
    </source>
</reference>
<dbReference type="RefSeq" id="WP_099131547.1">
    <property type="nucleotide sequence ID" value="NZ_CAWNOJ010000053.1"/>
</dbReference>
<dbReference type="CDD" id="cd06170">
    <property type="entry name" value="LuxR_C_like"/>
    <property type="match status" value="1"/>
</dbReference>
<evidence type="ECO:0000256" key="3">
    <source>
        <dbReference type="ARBA" id="ARBA00023125"/>
    </source>
</evidence>
<dbReference type="EMBL" id="RAQI01000005">
    <property type="protein sequence ID" value="RKE88477.1"/>
    <property type="molecule type" value="Genomic_DNA"/>
</dbReference>
<evidence type="ECO:0000256" key="1">
    <source>
        <dbReference type="ARBA" id="ARBA00022553"/>
    </source>
</evidence>
<keyword evidence="1 4" id="KW-0597">Phosphoprotein</keyword>
<dbReference type="SUPFAM" id="SSF52172">
    <property type="entry name" value="CheY-like"/>
    <property type="match status" value="1"/>
</dbReference>
<evidence type="ECO:0000313" key="7">
    <source>
        <dbReference type="EMBL" id="PHM25919.1"/>
    </source>
</evidence>
<evidence type="ECO:0000256" key="4">
    <source>
        <dbReference type="PROSITE-ProRule" id="PRU00169"/>
    </source>
</evidence>
<evidence type="ECO:0000313" key="9">
    <source>
        <dbReference type="Proteomes" id="UP000225605"/>
    </source>
</evidence>
<keyword evidence="2" id="KW-0902">Two-component regulatory system</keyword>
<protein>
    <submittedName>
        <fullName evidence="7">Legionella transmission activator LetA</fullName>
    </submittedName>
    <submittedName>
        <fullName evidence="8">LuxR family two component transcriptional regulator</fullName>
    </submittedName>
</protein>
<dbReference type="SUPFAM" id="SSF46894">
    <property type="entry name" value="C-terminal effector domain of the bipartite response regulators"/>
    <property type="match status" value="1"/>
</dbReference>
<dbReference type="Gene3D" id="3.40.50.2300">
    <property type="match status" value="1"/>
</dbReference>
<dbReference type="EMBL" id="NIBT01000004">
    <property type="protein sequence ID" value="PHM25919.1"/>
    <property type="molecule type" value="Genomic_DNA"/>
</dbReference>
<gene>
    <name evidence="8" type="ORF">BDE27_3110</name>
    <name evidence="7" type="ORF">Xehl_00977</name>
</gene>
<accession>A0A2D0IVK5</accession>
<dbReference type="Pfam" id="PF00196">
    <property type="entry name" value="GerE"/>
    <property type="match status" value="1"/>
</dbReference>
<dbReference type="InterPro" id="IPR039420">
    <property type="entry name" value="WalR-like"/>
</dbReference>
<dbReference type="SMART" id="SM00448">
    <property type="entry name" value="REC"/>
    <property type="match status" value="1"/>
</dbReference>
<dbReference type="AlphaFoldDB" id="A0A2D0IVK5"/>
<keyword evidence="3" id="KW-0238">DNA-binding</keyword>
<feature type="domain" description="Response regulatory" evidence="6">
    <location>
        <begin position="4"/>
        <end position="120"/>
    </location>
</feature>
<organism evidence="7 9">
    <name type="scientific">Xenorhabdus ehlersii</name>
    <dbReference type="NCBI Taxonomy" id="290111"/>
    <lineage>
        <taxon>Bacteria</taxon>
        <taxon>Pseudomonadati</taxon>
        <taxon>Pseudomonadota</taxon>
        <taxon>Gammaproteobacteria</taxon>
        <taxon>Enterobacterales</taxon>
        <taxon>Morganellaceae</taxon>
        <taxon>Xenorhabdus</taxon>
    </lineage>
</organism>
<dbReference type="Proteomes" id="UP000225605">
    <property type="component" value="Unassembled WGS sequence"/>
</dbReference>
<dbReference type="InterPro" id="IPR016032">
    <property type="entry name" value="Sig_transdc_resp-reg_C-effctor"/>
</dbReference>
<evidence type="ECO:0000259" key="6">
    <source>
        <dbReference type="PROSITE" id="PS50110"/>
    </source>
</evidence>
<dbReference type="OrthoDB" id="9796655at2"/>
<dbReference type="InterPro" id="IPR058245">
    <property type="entry name" value="NreC/VraR/RcsB-like_REC"/>
</dbReference>
<sequence>MTIKIALIDDHVVVRSGFAQLLTLEDDIIIVGQYSSADEAWPDLLRKTIDIVIMDISMPNESGLQLLTRLRPTGPNFRTIMLSIYDTAALVQSALDSGARGYLTKFCGPEELVQAVRLVHQGNIYLCAHALKALRQKPQEITALHALTPREREIFTLLVNGSSVKVIAEQLELSHNTVHVHRARILDKLQCNTTIDLVHYALKNQIIMTS</sequence>
<proteinExistence type="predicted"/>
<keyword evidence="10" id="KW-1185">Reference proteome</keyword>
<dbReference type="GO" id="GO:0000160">
    <property type="term" value="P:phosphorelay signal transduction system"/>
    <property type="evidence" value="ECO:0007669"/>
    <property type="project" value="InterPro"/>
</dbReference>
<dbReference type="PROSITE" id="PS50110">
    <property type="entry name" value="RESPONSE_REGULATORY"/>
    <property type="match status" value="1"/>
</dbReference>
<dbReference type="PRINTS" id="PR00038">
    <property type="entry name" value="HTHLUXR"/>
</dbReference>
<name>A0A2D0IVK5_9GAMM</name>
<reference evidence="8 10" key="2">
    <citation type="submission" date="2018-09" db="EMBL/GenBank/DDBJ databases">
        <title>Genomic Encyclopedia of Archaeal and Bacterial Type Strains, Phase II (KMG-II): from individual species to whole genera.</title>
        <authorList>
            <person name="Goeker M."/>
        </authorList>
    </citation>
    <scope>NUCLEOTIDE SEQUENCE [LARGE SCALE GENOMIC DNA]</scope>
    <source>
        <strain evidence="8 10">DSM 16337</strain>
    </source>
</reference>
<comment type="caution">
    <text evidence="7">The sequence shown here is derived from an EMBL/GenBank/DDBJ whole genome shotgun (WGS) entry which is preliminary data.</text>
</comment>
<evidence type="ECO:0000313" key="8">
    <source>
        <dbReference type="EMBL" id="RKE88477.1"/>
    </source>
</evidence>
<dbReference type="GO" id="GO:0003677">
    <property type="term" value="F:DNA binding"/>
    <property type="evidence" value="ECO:0007669"/>
    <property type="project" value="UniProtKB-KW"/>
</dbReference>
<dbReference type="CDD" id="cd17535">
    <property type="entry name" value="REC_NarL-like"/>
    <property type="match status" value="1"/>
</dbReference>
<evidence type="ECO:0000256" key="2">
    <source>
        <dbReference type="ARBA" id="ARBA00023012"/>
    </source>
</evidence>
<dbReference type="PROSITE" id="PS00622">
    <property type="entry name" value="HTH_LUXR_1"/>
    <property type="match status" value="1"/>
</dbReference>
<dbReference type="PANTHER" id="PTHR43214">
    <property type="entry name" value="TWO-COMPONENT RESPONSE REGULATOR"/>
    <property type="match status" value="1"/>
</dbReference>
<evidence type="ECO:0000313" key="10">
    <source>
        <dbReference type="Proteomes" id="UP000283568"/>
    </source>
</evidence>
<dbReference type="Proteomes" id="UP000283568">
    <property type="component" value="Unassembled WGS sequence"/>
</dbReference>
<dbReference type="InterPro" id="IPR000792">
    <property type="entry name" value="Tscrpt_reg_LuxR_C"/>
</dbReference>